<dbReference type="AlphaFoldDB" id="A0A2P2QSP6"/>
<evidence type="ECO:0000313" key="2">
    <source>
        <dbReference type="EMBL" id="MBX70042.1"/>
    </source>
</evidence>
<accession>A0A2P2QSP6</accession>
<name>A0A2P2QSP6_RHIMU</name>
<proteinExistence type="predicted"/>
<evidence type="ECO:0008006" key="3">
    <source>
        <dbReference type="Google" id="ProtNLM"/>
    </source>
</evidence>
<keyword evidence="1" id="KW-0732">Signal</keyword>
<protein>
    <recommendedName>
        <fullName evidence="3">Secreted protein</fullName>
    </recommendedName>
</protein>
<feature type="chain" id="PRO_5015182374" description="Secreted protein" evidence="1">
    <location>
        <begin position="24"/>
        <end position="67"/>
    </location>
</feature>
<sequence length="67" mass="7530">MGYFVFYICKFICLTALSDYCTCIYSSLFTCESLSTCNIWFSFCVRILCCLGDQRCSRTLAGGCNGI</sequence>
<feature type="signal peptide" evidence="1">
    <location>
        <begin position="1"/>
        <end position="23"/>
    </location>
</feature>
<reference evidence="2" key="1">
    <citation type="submission" date="2018-02" db="EMBL/GenBank/DDBJ databases">
        <title>Rhizophora mucronata_Transcriptome.</title>
        <authorList>
            <person name="Meera S.P."/>
            <person name="Sreeshan A."/>
            <person name="Augustine A."/>
        </authorList>
    </citation>
    <scope>NUCLEOTIDE SEQUENCE</scope>
    <source>
        <tissue evidence="2">Leaf</tissue>
    </source>
</reference>
<evidence type="ECO:0000256" key="1">
    <source>
        <dbReference type="SAM" id="SignalP"/>
    </source>
</evidence>
<dbReference type="EMBL" id="GGEC01089558">
    <property type="protein sequence ID" value="MBX70042.1"/>
    <property type="molecule type" value="Transcribed_RNA"/>
</dbReference>
<organism evidence="2">
    <name type="scientific">Rhizophora mucronata</name>
    <name type="common">Asiatic mangrove</name>
    <dbReference type="NCBI Taxonomy" id="61149"/>
    <lineage>
        <taxon>Eukaryota</taxon>
        <taxon>Viridiplantae</taxon>
        <taxon>Streptophyta</taxon>
        <taxon>Embryophyta</taxon>
        <taxon>Tracheophyta</taxon>
        <taxon>Spermatophyta</taxon>
        <taxon>Magnoliopsida</taxon>
        <taxon>eudicotyledons</taxon>
        <taxon>Gunneridae</taxon>
        <taxon>Pentapetalae</taxon>
        <taxon>rosids</taxon>
        <taxon>fabids</taxon>
        <taxon>Malpighiales</taxon>
        <taxon>Rhizophoraceae</taxon>
        <taxon>Rhizophora</taxon>
    </lineage>
</organism>